<dbReference type="EMBL" id="SDAQ01000008">
    <property type="protein sequence ID" value="KAI3557324.1"/>
    <property type="molecule type" value="Genomic_DNA"/>
</dbReference>
<dbReference type="AlphaFoldDB" id="A0A9P9XNU8"/>
<name>A0A9P9XNU8_9PEZI</name>
<sequence length="315" mass="35551">MPFIGATLSSASRAQGDTTTTLRRMPLNNVPVFNEDSAIHDEQQPFSSDDFTIFCDDGDSGASVEQRSTSSGGFAIFGDDEDNTMSEEQQPFSNDDFTIFCDESEEKFRPANGDINIGFEDGSRYTIPELQGTVGVLQERHPNIMGRAIDHNRHYGRLPATMTKEHASGNREVSASLHYLHPNPEQGTPGRHLTPEQVERSARMLALDDAIDQLHDPLIYEDRQVLRRIVRLLDMRRQELLRYRISVDENSPEVELPETVDDIEDLAMQASVSFDYPFVLHAIEAIDALAQSVWFCNDEEQESNKENIPPELTMM</sequence>
<gene>
    <name evidence="1" type="ORF">CABS02_02428</name>
</gene>
<protein>
    <submittedName>
        <fullName evidence="1">Uncharacterized protein</fullName>
    </submittedName>
</protein>
<dbReference type="Proteomes" id="UP001056436">
    <property type="component" value="Unassembled WGS sequence"/>
</dbReference>
<evidence type="ECO:0000313" key="1">
    <source>
        <dbReference type="EMBL" id="KAI3557324.1"/>
    </source>
</evidence>
<proteinExistence type="predicted"/>
<keyword evidence="2" id="KW-1185">Reference proteome</keyword>
<organism evidence="1 2">
    <name type="scientific">Colletotrichum abscissum</name>
    <dbReference type="NCBI Taxonomy" id="1671311"/>
    <lineage>
        <taxon>Eukaryota</taxon>
        <taxon>Fungi</taxon>
        <taxon>Dikarya</taxon>
        <taxon>Ascomycota</taxon>
        <taxon>Pezizomycotina</taxon>
        <taxon>Sordariomycetes</taxon>
        <taxon>Hypocreomycetidae</taxon>
        <taxon>Glomerellales</taxon>
        <taxon>Glomerellaceae</taxon>
        <taxon>Colletotrichum</taxon>
        <taxon>Colletotrichum acutatum species complex</taxon>
    </lineage>
</organism>
<comment type="caution">
    <text evidence="1">The sequence shown here is derived from an EMBL/GenBank/DDBJ whole genome shotgun (WGS) entry which is preliminary data.</text>
</comment>
<reference evidence="1" key="1">
    <citation type="submission" date="2019-01" db="EMBL/GenBank/DDBJ databases">
        <title>Colletotrichum abscissum LGMF1257.</title>
        <authorList>
            <person name="Baroncelli R."/>
        </authorList>
    </citation>
    <scope>NUCLEOTIDE SEQUENCE</scope>
    <source>
        <strain evidence="1">Ca142</strain>
    </source>
</reference>
<dbReference type="OrthoDB" id="4833081at2759"/>
<evidence type="ECO:0000313" key="2">
    <source>
        <dbReference type="Proteomes" id="UP001056436"/>
    </source>
</evidence>
<accession>A0A9P9XNU8</accession>